<evidence type="ECO:0000256" key="2">
    <source>
        <dbReference type="SAM" id="MobiDB-lite"/>
    </source>
</evidence>
<dbReference type="Pfam" id="PF01476">
    <property type="entry name" value="LysM"/>
    <property type="match status" value="1"/>
</dbReference>
<evidence type="ECO:0000256" key="1">
    <source>
        <dbReference type="ARBA" id="ARBA00022729"/>
    </source>
</evidence>
<dbReference type="InterPro" id="IPR018392">
    <property type="entry name" value="LysM"/>
</dbReference>
<evidence type="ECO:0000313" key="6">
    <source>
        <dbReference type="Proteomes" id="UP000823485"/>
    </source>
</evidence>
<feature type="domain" description="LysM" evidence="4">
    <location>
        <begin position="27"/>
        <end position="70"/>
    </location>
</feature>
<dbReference type="InterPro" id="IPR036908">
    <property type="entry name" value="RlpA-like_sf"/>
</dbReference>
<dbReference type="InterPro" id="IPR010611">
    <property type="entry name" value="3D_dom"/>
</dbReference>
<evidence type="ECO:0000256" key="3">
    <source>
        <dbReference type="SAM" id="SignalP"/>
    </source>
</evidence>
<feature type="chain" id="PRO_5045050269" evidence="3">
    <location>
        <begin position="25"/>
        <end position="206"/>
    </location>
</feature>
<reference evidence="5 6" key="1">
    <citation type="submission" date="2021-01" db="EMBL/GenBank/DDBJ databases">
        <title>Genomic Encyclopedia of Type Strains, Phase IV (KMG-IV): sequencing the most valuable type-strain genomes for metagenomic binning, comparative biology and taxonomic classification.</title>
        <authorList>
            <person name="Goeker M."/>
        </authorList>
    </citation>
    <scope>NUCLEOTIDE SEQUENCE [LARGE SCALE GENOMIC DNA]</scope>
    <source>
        <strain evidence="5 6">DSM 105453</strain>
    </source>
</reference>
<dbReference type="SUPFAM" id="SSF54106">
    <property type="entry name" value="LysM domain"/>
    <property type="match status" value="1"/>
</dbReference>
<keyword evidence="6" id="KW-1185">Reference proteome</keyword>
<dbReference type="SMART" id="SM00257">
    <property type="entry name" value="LysM"/>
    <property type="match status" value="1"/>
</dbReference>
<comment type="caution">
    <text evidence="5">The sequence shown here is derived from an EMBL/GenBank/DDBJ whole genome shotgun (WGS) entry which is preliminary data.</text>
</comment>
<dbReference type="CDD" id="cd22786">
    <property type="entry name" value="DPBB_YuiC-like"/>
    <property type="match status" value="1"/>
</dbReference>
<dbReference type="PANTHER" id="PTHR39160:SF4">
    <property type="entry name" value="RESUSCITATION-PROMOTING FACTOR RPFB"/>
    <property type="match status" value="1"/>
</dbReference>
<proteinExistence type="predicted"/>
<name>A0ABS2R4N0_9BACI</name>
<dbReference type="InterPro" id="IPR036779">
    <property type="entry name" value="LysM_dom_sf"/>
</dbReference>
<dbReference type="EMBL" id="JAFBFH010000008">
    <property type="protein sequence ID" value="MBM7714572.1"/>
    <property type="molecule type" value="Genomic_DNA"/>
</dbReference>
<protein>
    <submittedName>
        <fullName evidence="5">3D (Asp-Asp-Asp) domain-containing protein</fullName>
    </submittedName>
</protein>
<dbReference type="PANTHER" id="PTHR39160">
    <property type="entry name" value="CELL WALL-BINDING PROTEIN YOCH"/>
    <property type="match status" value="1"/>
</dbReference>
<dbReference type="Gene3D" id="3.10.350.10">
    <property type="entry name" value="LysM domain"/>
    <property type="match status" value="1"/>
</dbReference>
<organism evidence="5 6">
    <name type="scientific">Siminovitchia thermophila</name>
    <dbReference type="NCBI Taxonomy" id="1245522"/>
    <lineage>
        <taxon>Bacteria</taxon>
        <taxon>Bacillati</taxon>
        <taxon>Bacillota</taxon>
        <taxon>Bacilli</taxon>
        <taxon>Bacillales</taxon>
        <taxon>Bacillaceae</taxon>
        <taxon>Siminovitchia</taxon>
    </lineage>
</organism>
<evidence type="ECO:0000259" key="4">
    <source>
        <dbReference type="PROSITE" id="PS51782"/>
    </source>
</evidence>
<dbReference type="InterPro" id="IPR051933">
    <property type="entry name" value="Resuscitation_pf_RpfB"/>
</dbReference>
<sequence>MRKIVISMVTASILVVGFSGAASAATDTYTVKKGDTLWGIGLQHKVSVSQLKSLNGLTSDLIIPNQVLTITNSNTAAPVNTTEKPQAPVQTASPEATANETTNDTTNETANKTITVTATAYTASCKGCSGITATGIDLIKNPNAKVISVDPNVIPLGSKVHVEGYGTAVAGDTGGAIKGNKIDLHVPTNQEALNWGVRTVKVTVYE</sequence>
<feature type="region of interest" description="Disordered" evidence="2">
    <location>
        <begin position="77"/>
        <end position="105"/>
    </location>
</feature>
<feature type="compositionally biased region" description="Polar residues" evidence="2">
    <location>
        <begin position="77"/>
        <end position="94"/>
    </location>
</feature>
<dbReference type="Pfam" id="PF06725">
    <property type="entry name" value="3D"/>
    <property type="match status" value="1"/>
</dbReference>
<dbReference type="PROSITE" id="PS51782">
    <property type="entry name" value="LYSM"/>
    <property type="match status" value="1"/>
</dbReference>
<feature type="compositionally biased region" description="Low complexity" evidence="2">
    <location>
        <begin position="95"/>
        <end position="105"/>
    </location>
</feature>
<dbReference type="Proteomes" id="UP000823485">
    <property type="component" value="Unassembled WGS sequence"/>
</dbReference>
<gene>
    <name evidence="5" type="ORF">JOC94_001544</name>
</gene>
<keyword evidence="1 3" id="KW-0732">Signal</keyword>
<feature type="signal peptide" evidence="3">
    <location>
        <begin position="1"/>
        <end position="24"/>
    </location>
</feature>
<dbReference type="SUPFAM" id="SSF50685">
    <property type="entry name" value="Barwin-like endoglucanases"/>
    <property type="match status" value="1"/>
</dbReference>
<dbReference type="Gene3D" id="2.40.40.10">
    <property type="entry name" value="RlpA-like domain"/>
    <property type="match status" value="1"/>
</dbReference>
<accession>A0ABS2R4N0</accession>
<evidence type="ECO:0000313" key="5">
    <source>
        <dbReference type="EMBL" id="MBM7714572.1"/>
    </source>
</evidence>
<dbReference type="CDD" id="cd00118">
    <property type="entry name" value="LysM"/>
    <property type="match status" value="1"/>
</dbReference>